<feature type="transmembrane region" description="Helical" evidence="6">
    <location>
        <begin position="403"/>
        <end position="424"/>
    </location>
</feature>
<dbReference type="Pfam" id="PF04932">
    <property type="entry name" value="Wzy_C"/>
    <property type="match status" value="1"/>
</dbReference>
<dbReference type="GO" id="GO:0016874">
    <property type="term" value="F:ligase activity"/>
    <property type="evidence" value="ECO:0007669"/>
    <property type="project" value="UniProtKB-KW"/>
</dbReference>
<gene>
    <name evidence="8" type="ORF">SAMN04488082_11391</name>
</gene>
<evidence type="ECO:0000256" key="1">
    <source>
        <dbReference type="ARBA" id="ARBA00004141"/>
    </source>
</evidence>
<evidence type="ECO:0000313" key="8">
    <source>
        <dbReference type="EMBL" id="SFK07863.1"/>
    </source>
</evidence>
<feature type="transmembrane region" description="Helical" evidence="6">
    <location>
        <begin position="53"/>
        <end position="73"/>
    </location>
</feature>
<organism evidence="8 9">
    <name type="scientific">Desulfomicrobium apsheronum</name>
    <dbReference type="NCBI Taxonomy" id="52560"/>
    <lineage>
        <taxon>Bacteria</taxon>
        <taxon>Pseudomonadati</taxon>
        <taxon>Thermodesulfobacteriota</taxon>
        <taxon>Desulfovibrionia</taxon>
        <taxon>Desulfovibrionales</taxon>
        <taxon>Desulfomicrobiaceae</taxon>
        <taxon>Desulfomicrobium</taxon>
    </lineage>
</organism>
<reference evidence="9" key="1">
    <citation type="submission" date="2016-10" db="EMBL/GenBank/DDBJ databases">
        <authorList>
            <person name="Varghese N."/>
            <person name="Submissions S."/>
        </authorList>
    </citation>
    <scope>NUCLEOTIDE SEQUENCE [LARGE SCALE GENOMIC DNA]</scope>
    <source>
        <strain evidence="9">DSM 5918</strain>
    </source>
</reference>
<feature type="transmembrane region" description="Helical" evidence="6">
    <location>
        <begin position="144"/>
        <end position="161"/>
    </location>
</feature>
<dbReference type="OrthoDB" id="5469233at2"/>
<keyword evidence="3 6" id="KW-1133">Transmembrane helix</keyword>
<feature type="transmembrane region" description="Helical" evidence="6">
    <location>
        <begin position="31"/>
        <end position="47"/>
    </location>
</feature>
<keyword evidence="8" id="KW-0436">Ligase</keyword>
<dbReference type="GO" id="GO:0016020">
    <property type="term" value="C:membrane"/>
    <property type="evidence" value="ECO:0007669"/>
    <property type="project" value="UniProtKB-SubCell"/>
</dbReference>
<feature type="transmembrane region" description="Helical" evidence="6">
    <location>
        <begin position="287"/>
        <end position="304"/>
    </location>
</feature>
<evidence type="ECO:0000313" key="9">
    <source>
        <dbReference type="Proteomes" id="UP000198635"/>
    </source>
</evidence>
<dbReference type="InterPro" id="IPR051533">
    <property type="entry name" value="WaaL-like"/>
</dbReference>
<evidence type="ECO:0000256" key="6">
    <source>
        <dbReference type="SAM" id="Phobius"/>
    </source>
</evidence>
<proteinExistence type="predicted"/>
<name>A0A1I3WL26_9BACT</name>
<keyword evidence="2 6" id="KW-0812">Transmembrane</keyword>
<feature type="transmembrane region" description="Helical" evidence="6">
    <location>
        <begin position="168"/>
        <end position="193"/>
    </location>
</feature>
<feature type="transmembrane region" description="Helical" evidence="6">
    <location>
        <begin position="262"/>
        <end position="281"/>
    </location>
</feature>
<evidence type="ECO:0000256" key="5">
    <source>
        <dbReference type="SAM" id="MobiDB-lite"/>
    </source>
</evidence>
<evidence type="ECO:0000256" key="2">
    <source>
        <dbReference type="ARBA" id="ARBA00022692"/>
    </source>
</evidence>
<dbReference type="PANTHER" id="PTHR37422">
    <property type="entry name" value="TEICHURONIC ACID BIOSYNTHESIS PROTEIN TUAE"/>
    <property type="match status" value="1"/>
</dbReference>
<protein>
    <submittedName>
        <fullName evidence="8">O-antigen ligase</fullName>
    </submittedName>
</protein>
<evidence type="ECO:0000259" key="7">
    <source>
        <dbReference type="Pfam" id="PF04932"/>
    </source>
</evidence>
<feature type="domain" description="O-antigen ligase-related" evidence="7">
    <location>
        <begin position="271"/>
        <end position="409"/>
    </location>
</feature>
<dbReference type="PANTHER" id="PTHR37422:SF23">
    <property type="entry name" value="TEICHURONIC ACID BIOSYNTHESIS PROTEIN TUAE"/>
    <property type="match status" value="1"/>
</dbReference>
<evidence type="ECO:0000256" key="4">
    <source>
        <dbReference type="ARBA" id="ARBA00023136"/>
    </source>
</evidence>
<accession>A0A1I3WL26</accession>
<dbReference type="InterPro" id="IPR007016">
    <property type="entry name" value="O-antigen_ligase-rel_domated"/>
</dbReference>
<feature type="transmembrane region" description="Helical" evidence="6">
    <location>
        <begin position="436"/>
        <end position="455"/>
    </location>
</feature>
<feature type="transmembrane region" description="Helical" evidence="6">
    <location>
        <begin position="223"/>
        <end position="241"/>
    </location>
</feature>
<evidence type="ECO:0000256" key="3">
    <source>
        <dbReference type="ARBA" id="ARBA00022989"/>
    </source>
</evidence>
<keyword evidence="9" id="KW-1185">Reference proteome</keyword>
<dbReference type="AlphaFoldDB" id="A0A1I3WL26"/>
<sequence>MTSFEKLWRPGPAKLKAQTAPGSDSASGDKFLYLLILCPLAALIFFFGGARPWIWQGVTGLFFLCLGAWHFRFRVSPPDKRLRGLLIIGLCFLLVPLLQIIPLPLALLETLSPVRGQWARTLLELGNISSTTISYEPLATWMRLAWWLFLLTFAVLLAQALNSGRAKYPVWLLHSLFVLAGLEAIYGILQALLPGLGVLWNMDPQTGLAYKGSARGTFINRNHYAAFLGLLWPVLLAYVLILKSPRKMEHVLGKRAQAQVLVQQKVFAVFCLALVILGLVLSQSRGGILGALLSFTLLYLFAGLRQKRVTAALFACWIIMLGYGTIIGFDDISNRFSQIGQGATVRVEIWKDGWNAVRDHPLTGTGLGTYPSVGRAYQNAFSPQLRAHHAHNDYLEAVVEMGLPAAGILILGIWALWCSRAFFLWRKRQTMDPDRLVLAAGSLAALGGYLLHSWVEFNNAIPANQLTAIMVAIFHIHISRENTDQAGQTD</sequence>
<feature type="region of interest" description="Disordered" evidence="5">
    <location>
        <begin position="1"/>
        <end position="24"/>
    </location>
</feature>
<dbReference type="Proteomes" id="UP000198635">
    <property type="component" value="Unassembled WGS sequence"/>
</dbReference>
<keyword evidence="4 6" id="KW-0472">Membrane</keyword>
<feature type="transmembrane region" description="Helical" evidence="6">
    <location>
        <begin position="311"/>
        <end position="329"/>
    </location>
</feature>
<feature type="transmembrane region" description="Helical" evidence="6">
    <location>
        <begin position="85"/>
        <end position="108"/>
    </location>
</feature>
<dbReference type="STRING" id="52560.SAMN04488082_11391"/>
<dbReference type="EMBL" id="FORX01000013">
    <property type="protein sequence ID" value="SFK07863.1"/>
    <property type="molecule type" value="Genomic_DNA"/>
</dbReference>
<comment type="subcellular location">
    <subcellularLocation>
        <location evidence="1">Membrane</location>
        <topology evidence="1">Multi-pass membrane protein</topology>
    </subcellularLocation>
</comment>
<feature type="transmembrane region" description="Helical" evidence="6">
    <location>
        <begin position="461"/>
        <end position="478"/>
    </location>
</feature>